<dbReference type="GO" id="GO:0016758">
    <property type="term" value="F:hexosyltransferase activity"/>
    <property type="evidence" value="ECO:0007669"/>
    <property type="project" value="InterPro"/>
</dbReference>
<feature type="transmembrane region" description="Helical" evidence="9">
    <location>
        <begin position="281"/>
        <end position="299"/>
    </location>
</feature>
<dbReference type="GO" id="GO:0005886">
    <property type="term" value="C:plasma membrane"/>
    <property type="evidence" value="ECO:0007669"/>
    <property type="project" value="UniProtKB-SubCell"/>
</dbReference>
<organism evidence="11">
    <name type="scientific">uncultured Blastococcus sp</name>
    <dbReference type="NCBI Taxonomy" id="217144"/>
    <lineage>
        <taxon>Bacteria</taxon>
        <taxon>Bacillati</taxon>
        <taxon>Actinomycetota</taxon>
        <taxon>Actinomycetes</taxon>
        <taxon>Geodermatophilales</taxon>
        <taxon>Geodermatophilaceae</taxon>
        <taxon>Blastococcus</taxon>
        <taxon>environmental samples</taxon>
    </lineage>
</organism>
<dbReference type="InterPro" id="IPR018584">
    <property type="entry name" value="GT87"/>
</dbReference>
<comment type="similarity">
    <text evidence="7">Belongs to the glycosyltransferase 87 family.</text>
</comment>
<feature type="signal peptide" evidence="10">
    <location>
        <begin position="1"/>
        <end position="21"/>
    </location>
</feature>
<feature type="transmembrane region" description="Helical" evidence="9">
    <location>
        <begin position="179"/>
        <end position="203"/>
    </location>
</feature>
<feature type="transmembrane region" description="Helical" evidence="9">
    <location>
        <begin position="210"/>
        <end position="229"/>
    </location>
</feature>
<evidence type="ECO:0000256" key="7">
    <source>
        <dbReference type="ARBA" id="ARBA00024033"/>
    </source>
</evidence>
<keyword evidence="10" id="KW-0732">Signal</keyword>
<evidence type="ECO:0000256" key="1">
    <source>
        <dbReference type="ARBA" id="ARBA00004651"/>
    </source>
</evidence>
<keyword evidence="5 9" id="KW-1133">Transmembrane helix</keyword>
<feature type="transmembrane region" description="Helical" evidence="9">
    <location>
        <begin position="100"/>
        <end position="122"/>
    </location>
</feature>
<keyword evidence="3" id="KW-0808">Transferase</keyword>
<comment type="subcellular location">
    <subcellularLocation>
        <location evidence="1">Cell membrane</location>
        <topology evidence="1">Multi-pass membrane protein</topology>
    </subcellularLocation>
</comment>
<evidence type="ECO:0000256" key="4">
    <source>
        <dbReference type="ARBA" id="ARBA00022692"/>
    </source>
</evidence>
<evidence type="ECO:0000256" key="8">
    <source>
        <dbReference type="SAM" id="MobiDB-lite"/>
    </source>
</evidence>
<feature type="compositionally biased region" description="Basic and acidic residues" evidence="8">
    <location>
        <begin position="417"/>
        <end position="438"/>
    </location>
</feature>
<feature type="chain" id="PRO_5038666452" description="DUF2029 domain-containing protein" evidence="10">
    <location>
        <begin position="22"/>
        <end position="453"/>
    </location>
</feature>
<evidence type="ECO:0000256" key="9">
    <source>
        <dbReference type="SAM" id="Phobius"/>
    </source>
</evidence>
<dbReference type="EMBL" id="CADCTI010000292">
    <property type="protein sequence ID" value="CAA9278854.1"/>
    <property type="molecule type" value="Genomic_DNA"/>
</dbReference>
<feature type="region of interest" description="Disordered" evidence="8">
    <location>
        <begin position="412"/>
        <end position="453"/>
    </location>
</feature>
<reference evidence="11" key="1">
    <citation type="submission" date="2020-02" db="EMBL/GenBank/DDBJ databases">
        <authorList>
            <person name="Meier V. D."/>
        </authorList>
    </citation>
    <scope>NUCLEOTIDE SEQUENCE</scope>
    <source>
        <strain evidence="11">AVDCRST_MAG57</strain>
    </source>
</reference>
<gene>
    <name evidence="11" type="ORF">AVDCRST_MAG57-3602</name>
</gene>
<dbReference type="AlphaFoldDB" id="A0A6J4JF43"/>
<keyword evidence="4 9" id="KW-0812">Transmembrane</keyword>
<feature type="transmembrane region" description="Helical" evidence="9">
    <location>
        <begin position="356"/>
        <end position="373"/>
    </location>
</feature>
<protein>
    <recommendedName>
        <fullName evidence="12">DUF2029 domain-containing protein</fullName>
    </recommendedName>
</protein>
<evidence type="ECO:0000313" key="11">
    <source>
        <dbReference type="EMBL" id="CAA9278854.1"/>
    </source>
</evidence>
<feature type="transmembrane region" description="Helical" evidence="9">
    <location>
        <begin position="333"/>
        <end position="349"/>
    </location>
</feature>
<evidence type="ECO:0000256" key="2">
    <source>
        <dbReference type="ARBA" id="ARBA00022475"/>
    </source>
</evidence>
<keyword evidence="2" id="KW-1003">Cell membrane</keyword>
<keyword evidence="6 9" id="KW-0472">Membrane</keyword>
<feature type="transmembrane region" description="Helical" evidence="9">
    <location>
        <begin position="151"/>
        <end position="173"/>
    </location>
</feature>
<proteinExistence type="inferred from homology"/>
<evidence type="ECO:0000256" key="10">
    <source>
        <dbReference type="SAM" id="SignalP"/>
    </source>
</evidence>
<feature type="transmembrane region" description="Helical" evidence="9">
    <location>
        <begin position="385"/>
        <end position="404"/>
    </location>
</feature>
<sequence>MRRLLLLAASSAVFLAYNVHHWWNAPGDDWSSIWVAASMVRRGQADLIYTIDPNRFTDVGDPVAWLEAARAVGRETLGHPYVHEPGLAYFLSLFAGPGSWLPSLHVLLVISLLSTLGIVWLVGRMWAPVLLQPVPFAVVLLAVTLSEPFRYGLFLGQTTPVILLLTLGAVVLARRHPVLAGALLALPVSIKITPILIALWWVLDRERRKALIGLAAGLVGLAAVQLAFIDRTVVEAFVAALRHVQRTTTTGYSNQSLVAWLVDFSVSEGQNTYPTRTVPTWVSLVSTGLLLVFVAAVLYRAHLMRRAGTDAEPFAIAGLLLAPLPFTPLSWTHYYLLLLVPTAVLVTAARRGGRHWPYLVVAAFIALSMQPLAVNGPANLASPDALIRSHLLSGLLALLALMAIPQRVWPTRVPAPDGDHDERRNPDDWLDRPRKGDDALAGGRGAVSAGTDR</sequence>
<evidence type="ECO:0008006" key="12">
    <source>
        <dbReference type="Google" id="ProtNLM"/>
    </source>
</evidence>
<dbReference type="Pfam" id="PF09594">
    <property type="entry name" value="GT87"/>
    <property type="match status" value="1"/>
</dbReference>
<name>A0A6J4JF43_9ACTN</name>
<evidence type="ECO:0000256" key="6">
    <source>
        <dbReference type="ARBA" id="ARBA00023136"/>
    </source>
</evidence>
<evidence type="ECO:0000256" key="3">
    <source>
        <dbReference type="ARBA" id="ARBA00022679"/>
    </source>
</evidence>
<evidence type="ECO:0000256" key="5">
    <source>
        <dbReference type="ARBA" id="ARBA00022989"/>
    </source>
</evidence>
<accession>A0A6J4JF43</accession>